<dbReference type="GO" id="GO:0005524">
    <property type="term" value="F:ATP binding"/>
    <property type="evidence" value="ECO:0007669"/>
    <property type="project" value="UniProtKB-KW"/>
</dbReference>
<dbReference type="AlphaFoldDB" id="A0A2R4TD31"/>
<dbReference type="EMBL" id="CP026304">
    <property type="protein sequence ID" value="AVZ77036.1"/>
    <property type="molecule type" value="Genomic_DNA"/>
</dbReference>
<dbReference type="GO" id="GO:0003677">
    <property type="term" value="F:DNA binding"/>
    <property type="evidence" value="ECO:0007669"/>
    <property type="project" value="InterPro"/>
</dbReference>
<dbReference type="Pfam" id="PF13191">
    <property type="entry name" value="AAA_16"/>
    <property type="match status" value="1"/>
</dbReference>
<dbReference type="KEGG" id="slk:SLUN_37545"/>
<dbReference type="InterPro" id="IPR041664">
    <property type="entry name" value="AAA_16"/>
</dbReference>
<gene>
    <name evidence="4" type="ORF">SLUN_37545</name>
</gene>
<protein>
    <submittedName>
        <fullName evidence="4">Helix-turn-helix transcriptional regulator</fullName>
    </submittedName>
</protein>
<dbReference type="OrthoDB" id="5476461at2"/>
<accession>A0A2R4TD31</accession>
<dbReference type="PANTHER" id="PTHR16305">
    <property type="entry name" value="TESTICULAR SOLUBLE ADENYLYL CYCLASE"/>
    <property type="match status" value="1"/>
</dbReference>
<dbReference type="SUPFAM" id="SSF46894">
    <property type="entry name" value="C-terminal effector domain of the bipartite response regulators"/>
    <property type="match status" value="1"/>
</dbReference>
<dbReference type="SUPFAM" id="SSF52540">
    <property type="entry name" value="P-loop containing nucleoside triphosphate hydrolases"/>
    <property type="match status" value="1"/>
</dbReference>
<dbReference type="InterPro" id="IPR036388">
    <property type="entry name" value="WH-like_DNA-bd_sf"/>
</dbReference>
<sequence length="951" mass="100822">MREREWDTAVRGPLASGAPVLVLVEGEAGTGKTRFVQWLLALPELGRAPRLTVNFKASGASIVHDYPPAKGTASAGPEATAVRRSGSLQPRALRPGAPATPSWLAPLAASSLGELASSLGTGAPVLLVAEDVHRADEQVARALRTLLADPPAGLRVVLSYRPEDLARPGLVLGAPVGYPAELPVIRLRLGALGEAEVRRMAVEALGEDRCSAPFLARLHERSGGIAQVVADLLEELKAAAPLPRSGTAKAGQKRFTARDVDEADVPVRLAESVVGRLAALDEEPRRVVWAAAVLDESLSEDDLASVAGLPTGSIRAALMTALSEAVLHEPGPCRYGFRVPMAAAAVYHLIPGPVRRELHGRAAEALASRRPVPWARLAHQQKASGRTADWLESVENAAREAVEAGDYALAIGLLEGTLAHSDVRQPTRARLALMLAQSATRGLHSDKTLEVLRRVVDDRALPAATRGEVRIELGKLLLVVARGNEARAELRAAVDELSNRPALSARAMSVLGVPYWPGSGPLADNLAWLQRAETAAAGSGDAALQVSVAATRAAVMVCVGDPDGWRCLEQLPRESDDPRILQHSAWGLCCAANAAIWLGEYAKARELQAEGMKLYARSEVPFAEQVSRGTSLLLDMETGHWAGLATWARLYVAEAGEVLGATGEAMLVLGLLALAKGELDQVDTWLSGAGLSGDGSPVPRVAAASGGRIRLALAREDLTAAAREAAEAWARLQAASVWVWAAELAPWAVEATVRFGGLDTAQEMVDEFAAGIESRQAPAAAAALMWCRALLAAAHGKLLEAADYFRRARKCYQALPRPYEAALVAEAGGRCALRGGLETTTGLQELSAATHELEALGATWDAARVRAELRAHHSTQLPRPPGRPGYDERLSPREQEVAQLAGDGLSNREIAATLYLSPRTVEQHVARAMRKVGALSRHDLARKVRNGEPEG</sequence>
<dbReference type="CDD" id="cd06170">
    <property type="entry name" value="LuxR_C_like"/>
    <property type="match status" value="1"/>
</dbReference>
<reference evidence="4 5" key="1">
    <citation type="submission" date="2018-01" db="EMBL/GenBank/DDBJ databases">
        <title>Complete genome sequence of Streptomyces lunaelactis MM109T, a Ferroverdin A producer isolated from cave moonmilk deposits.</title>
        <authorList>
            <person name="Naome A."/>
            <person name="Martinet L."/>
            <person name="Maciejewska M."/>
            <person name="Anderssen S."/>
            <person name="Adam D."/>
            <person name="Tenconi E."/>
            <person name="Deflandre B."/>
            <person name="Arguelles-Arias A."/>
            <person name="Calusinska M."/>
            <person name="Copieters W."/>
            <person name="Karim L."/>
            <person name="Hanikenne M."/>
            <person name="Baurain D."/>
            <person name="van Wezel G."/>
            <person name="Smargiasso N."/>
            <person name="de Pauw E."/>
            <person name="Delfosse P."/>
            <person name="Rigali S."/>
        </authorList>
    </citation>
    <scope>NUCLEOTIDE SEQUENCE [LARGE SCALE GENOMIC DNA]</scope>
    <source>
        <strain evidence="4 5">MM109</strain>
    </source>
</reference>
<dbReference type="Proteomes" id="UP000244201">
    <property type="component" value="Chromosome"/>
</dbReference>
<dbReference type="PROSITE" id="PS50043">
    <property type="entry name" value="HTH_LUXR_2"/>
    <property type="match status" value="1"/>
</dbReference>
<dbReference type="SMART" id="SM00421">
    <property type="entry name" value="HTH_LUXR"/>
    <property type="match status" value="1"/>
</dbReference>
<dbReference type="InterPro" id="IPR016032">
    <property type="entry name" value="Sig_transdc_resp-reg_C-effctor"/>
</dbReference>
<keyword evidence="1" id="KW-0547">Nucleotide-binding</keyword>
<dbReference type="Gene3D" id="1.10.10.10">
    <property type="entry name" value="Winged helix-like DNA-binding domain superfamily/Winged helix DNA-binding domain"/>
    <property type="match status" value="1"/>
</dbReference>
<dbReference type="InterPro" id="IPR000792">
    <property type="entry name" value="Tscrpt_reg_LuxR_C"/>
</dbReference>
<dbReference type="Pfam" id="PF00196">
    <property type="entry name" value="GerE"/>
    <property type="match status" value="1"/>
</dbReference>
<evidence type="ECO:0000313" key="5">
    <source>
        <dbReference type="Proteomes" id="UP000244201"/>
    </source>
</evidence>
<dbReference type="PROSITE" id="PS00622">
    <property type="entry name" value="HTH_LUXR_1"/>
    <property type="match status" value="1"/>
</dbReference>
<keyword evidence="2" id="KW-0067">ATP-binding</keyword>
<dbReference type="GO" id="GO:0006355">
    <property type="term" value="P:regulation of DNA-templated transcription"/>
    <property type="evidence" value="ECO:0007669"/>
    <property type="project" value="InterPro"/>
</dbReference>
<dbReference type="RefSeq" id="WP_108154327.1">
    <property type="nucleotide sequence ID" value="NZ_CP026304.1"/>
</dbReference>
<feature type="domain" description="HTH luxR-type" evidence="3">
    <location>
        <begin position="883"/>
        <end position="948"/>
    </location>
</feature>
<evidence type="ECO:0000259" key="3">
    <source>
        <dbReference type="PROSITE" id="PS50043"/>
    </source>
</evidence>
<evidence type="ECO:0000256" key="2">
    <source>
        <dbReference type="ARBA" id="ARBA00022840"/>
    </source>
</evidence>
<dbReference type="GO" id="GO:0004016">
    <property type="term" value="F:adenylate cyclase activity"/>
    <property type="evidence" value="ECO:0007669"/>
    <property type="project" value="TreeGrafter"/>
</dbReference>
<name>A0A2R4TD31_9ACTN</name>
<dbReference type="GO" id="GO:0005737">
    <property type="term" value="C:cytoplasm"/>
    <property type="evidence" value="ECO:0007669"/>
    <property type="project" value="TreeGrafter"/>
</dbReference>
<evidence type="ECO:0000313" key="4">
    <source>
        <dbReference type="EMBL" id="AVZ77036.1"/>
    </source>
</evidence>
<evidence type="ECO:0000256" key="1">
    <source>
        <dbReference type="ARBA" id="ARBA00022741"/>
    </source>
</evidence>
<proteinExistence type="predicted"/>
<dbReference type="PANTHER" id="PTHR16305:SF35">
    <property type="entry name" value="TRANSCRIPTIONAL ACTIVATOR DOMAIN"/>
    <property type="match status" value="1"/>
</dbReference>
<organism evidence="4 5">
    <name type="scientific">Streptomyces lunaelactis</name>
    <dbReference type="NCBI Taxonomy" id="1535768"/>
    <lineage>
        <taxon>Bacteria</taxon>
        <taxon>Bacillati</taxon>
        <taxon>Actinomycetota</taxon>
        <taxon>Actinomycetes</taxon>
        <taxon>Kitasatosporales</taxon>
        <taxon>Streptomycetaceae</taxon>
        <taxon>Streptomyces</taxon>
    </lineage>
</organism>
<keyword evidence="5" id="KW-1185">Reference proteome</keyword>
<dbReference type="PRINTS" id="PR00038">
    <property type="entry name" value="HTHLUXR"/>
</dbReference>
<dbReference type="InterPro" id="IPR027417">
    <property type="entry name" value="P-loop_NTPase"/>
</dbReference>
<dbReference type="GeneID" id="55660950"/>